<dbReference type="Proteomes" id="UP000076744">
    <property type="component" value="Unassembled WGS sequence"/>
</dbReference>
<name>A0A162LNC5_CORFA</name>
<evidence type="ECO:0000313" key="2">
    <source>
        <dbReference type="Proteomes" id="UP000076744"/>
    </source>
</evidence>
<dbReference type="STRING" id="1081104.A0A162LNC5"/>
<accession>A0A162LNC5</accession>
<evidence type="ECO:0000313" key="1">
    <source>
        <dbReference type="EMBL" id="OAA73214.1"/>
    </source>
</evidence>
<sequence length="298" mass="32410">MSHHQSPLSHSAWLLGNQLPNLQATRDAAPANIFVAVNMDTRFVAQDGGDEPYRTAVSEIGLTFLGPLSDQHHHHLASSTPRSLAAAARHFPIFSHCIRASDSQPLSSTEPFHPDRGVVSVVEREAMETKMLEIFCEARRRLARAPGEPLTFALVEFDTGAGPSLLDGEFERAIRHFDSWVDARDLVAEVMPAGDVACGLVGLGYASQRPDHEQCAGNLAMGIIALLASLLHCCPPPRTGLDGSHGTGYELGGTEAFSLIPQNVPFPGRLYTFDATLNVPRTVVWREGHPAALYHHFR</sequence>
<dbReference type="GeneID" id="30016407"/>
<gene>
    <name evidence="1" type="ORF">ISF_00115</name>
</gene>
<dbReference type="AlphaFoldDB" id="A0A162LNC5"/>
<dbReference type="EMBL" id="AZHB01000001">
    <property type="protein sequence ID" value="OAA73214.1"/>
    <property type="molecule type" value="Genomic_DNA"/>
</dbReference>
<organism evidence="1 2">
    <name type="scientific">Cordyceps fumosorosea (strain ARSEF 2679)</name>
    <name type="common">Isaria fumosorosea</name>
    <dbReference type="NCBI Taxonomy" id="1081104"/>
    <lineage>
        <taxon>Eukaryota</taxon>
        <taxon>Fungi</taxon>
        <taxon>Dikarya</taxon>
        <taxon>Ascomycota</taxon>
        <taxon>Pezizomycotina</taxon>
        <taxon>Sordariomycetes</taxon>
        <taxon>Hypocreomycetidae</taxon>
        <taxon>Hypocreales</taxon>
        <taxon>Cordycipitaceae</taxon>
        <taxon>Cordyceps</taxon>
    </lineage>
</organism>
<proteinExistence type="predicted"/>
<reference evidence="1 2" key="1">
    <citation type="journal article" date="2016" name="Genome Biol. Evol.">
        <title>Divergent and convergent evolution of fungal pathogenicity.</title>
        <authorList>
            <person name="Shang Y."/>
            <person name="Xiao G."/>
            <person name="Zheng P."/>
            <person name="Cen K."/>
            <person name="Zhan S."/>
            <person name="Wang C."/>
        </authorList>
    </citation>
    <scope>NUCLEOTIDE SEQUENCE [LARGE SCALE GENOMIC DNA]</scope>
    <source>
        <strain evidence="1 2">ARSEF 2679</strain>
    </source>
</reference>
<keyword evidence="2" id="KW-1185">Reference proteome</keyword>
<protein>
    <submittedName>
        <fullName evidence="1">Uncharacterized protein</fullName>
    </submittedName>
</protein>
<dbReference type="RefSeq" id="XP_018708172.1">
    <property type="nucleotide sequence ID" value="XM_018843722.1"/>
</dbReference>
<comment type="caution">
    <text evidence="1">The sequence shown here is derived from an EMBL/GenBank/DDBJ whole genome shotgun (WGS) entry which is preliminary data.</text>
</comment>